<proteinExistence type="predicted"/>
<accession>A0A098GKN5</accession>
<sequence length="18" mass="2110">MTFVVGDSIFVDFPKLFF</sequence>
<organism evidence="1 2">
    <name type="scientific">Anaplasma phagocytophilum</name>
    <name type="common">Ehrlichia phagocytophila</name>
    <dbReference type="NCBI Taxonomy" id="948"/>
    <lineage>
        <taxon>Bacteria</taxon>
        <taxon>Pseudomonadati</taxon>
        <taxon>Pseudomonadota</taxon>
        <taxon>Alphaproteobacteria</taxon>
        <taxon>Rickettsiales</taxon>
        <taxon>Anaplasmataceae</taxon>
        <taxon>Anaplasma</taxon>
        <taxon>phagocytophilum group</taxon>
    </lineage>
</organism>
<dbReference type="EMBL" id="CCXQ01000066">
    <property type="protein sequence ID" value="CEH11086.1"/>
    <property type="molecule type" value="Genomic_DNA"/>
</dbReference>
<name>A0A098GKN5_ANAPH</name>
<evidence type="ECO:0000313" key="2">
    <source>
        <dbReference type="Proteomes" id="UP000055047"/>
    </source>
</evidence>
<dbReference type="Proteomes" id="UP000055047">
    <property type="component" value="Unassembled WGS sequence"/>
</dbReference>
<reference evidence="1 2" key="1">
    <citation type="submission" date="2014-09" db="EMBL/GenBank/DDBJ databases">
        <authorList>
            <person name="Loux Valentin"/>
            <person name="Dugat Thibaut"/>
        </authorList>
    </citation>
    <scope>NUCLEOTIDE SEQUENCE [LARGE SCALE GENOMIC DNA]</scope>
    <source>
        <strain evidence="1 2">BOV-10_179</strain>
    </source>
</reference>
<evidence type="ECO:0000313" key="1">
    <source>
        <dbReference type="EMBL" id="CEH11086.1"/>
    </source>
</evidence>
<protein>
    <submittedName>
        <fullName evidence="1">Uncharacterized protein</fullName>
    </submittedName>
</protein>
<dbReference type="AlphaFoldDB" id="A0A098GKN5"/>
<gene>
    <name evidence="1" type="ORF">ANAPHAGO_00875</name>
</gene>